<evidence type="ECO:0000256" key="2">
    <source>
        <dbReference type="ARBA" id="ARBA00022692"/>
    </source>
</evidence>
<feature type="transmembrane region" description="Helical" evidence="6">
    <location>
        <begin position="67"/>
        <end position="89"/>
    </location>
</feature>
<sequence>MSGQPSNHSPAYQEEKHSGKLWRKMKEAPFVPVGVTGLIGAVTYGVWQYRNRGKMSTSVYIMRFRVIAQGMVVGAITIGMGISVSSKLWDRYFGSSDSPSKKSS</sequence>
<evidence type="ECO:0000313" key="8">
    <source>
        <dbReference type="EMBL" id="KAK7092490.1"/>
    </source>
</evidence>
<comment type="subcellular location">
    <subcellularLocation>
        <location evidence="1">Mitochondrion membrane</location>
    </subcellularLocation>
</comment>
<evidence type="ECO:0000256" key="6">
    <source>
        <dbReference type="SAM" id="Phobius"/>
    </source>
</evidence>
<dbReference type="GO" id="GO:0097250">
    <property type="term" value="P:mitochondrial respirasome assembly"/>
    <property type="evidence" value="ECO:0007669"/>
    <property type="project" value="TreeGrafter"/>
</dbReference>
<reference evidence="8 9" key="1">
    <citation type="submission" date="2024-02" db="EMBL/GenBank/DDBJ databases">
        <title>Chromosome-scale genome assembly of the rough periwinkle Littorina saxatilis.</title>
        <authorList>
            <person name="De Jode A."/>
            <person name="Faria R."/>
            <person name="Formenti G."/>
            <person name="Sims Y."/>
            <person name="Smith T.P."/>
            <person name="Tracey A."/>
            <person name="Wood J.M.D."/>
            <person name="Zagrodzka Z.B."/>
            <person name="Johannesson K."/>
            <person name="Butlin R.K."/>
            <person name="Leder E.H."/>
        </authorList>
    </citation>
    <scope>NUCLEOTIDE SEQUENCE [LARGE SCALE GENOMIC DNA]</scope>
    <source>
        <strain evidence="8">Snail1</strain>
        <tissue evidence="8">Muscle</tissue>
    </source>
</reference>
<evidence type="ECO:0000313" key="9">
    <source>
        <dbReference type="Proteomes" id="UP001374579"/>
    </source>
</evidence>
<dbReference type="Gene3D" id="6.10.140.1320">
    <property type="match status" value="1"/>
</dbReference>
<comment type="caution">
    <text evidence="8">The sequence shown here is derived from an EMBL/GenBank/DDBJ whole genome shotgun (WGS) entry which is preliminary data.</text>
</comment>
<accession>A0AAN9ASK8</accession>
<evidence type="ECO:0000256" key="3">
    <source>
        <dbReference type="ARBA" id="ARBA00022989"/>
    </source>
</evidence>
<keyword evidence="4" id="KW-0496">Mitochondrion</keyword>
<feature type="domain" description="HIG1" evidence="7">
    <location>
        <begin position="1"/>
        <end position="94"/>
    </location>
</feature>
<dbReference type="Proteomes" id="UP001374579">
    <property type="component" value="Unassembled WGS sequence"/>
</dbReference>
<evidence type="ECO:0000256" key="5">
    <source>
        <dbReference type="ARBA" id="ARBA00023136"/>
    </source>
</evidence>
<name>A0AAN9ASK8_9CAEN</name>
<dbReference type="GO" id="GO:0031966">
    <property type="term" value="C:mitochondrial membrane"/>
    <property type="evidence" value="ECO:0007669"/>
    <property type="project" value="UniProtKB-SubCell"/>
</dbReference>
<dbReference type="InterPro" id="IPR050355">
    <property type="entry name" value="RCF1"/>
</dbReference>
<dbReference type="Pfam" id="PF04588">
    <property type="entry name" value="HIG_1_N"/>
    <property type="match status" value="1"/>
</dbReference>
<dbReference type="PROSITE" id="PS51503">
    <property type="entry name" value="HIG1"/>
    <property type="match status" value="1"/>
</dbReference>
<evidence type="ECO:0000259" key="7">
    <source>
        <dbReference type="PROSITE" id="PS51503"/>
    </source>
</evidence>
<protein>
    <recommendedName>
        <fullName evidence="7">HIG1 domain-containing protein</fullName>
    </recommendedName>
</protein>
<keyword evidence="3 6" id="KW-1133">Transmembrane helix</keyword>
<keyword evidence="9" id="KW-1185">Reference proteome</keyword>
<keyword evidence="5 6" id="KW-0472">Membrane</keyword>
<keyword evidence="2 6" id="KW-0812">Transmembrane</keyword>
<dbReference type="InterPro" id="IPR007667">
    <property type="entry name" value="Hypoxia_induced_domain"/>
</dbReference>
<proteinExistence type="predicted"/>
<gene>
    <name evidence="8" type="ORF">V1264_008228</name>
</gene>
<evidence type="ECO:0000256" key="1">
    <source>
        <dbReference type="ARBA" id="ARBA00004325"/>
    </source>
</evidence>
<dbReference type="EMBL" id="JBAMIC010000021">
    <property type="protein sequence ID" value="KAK7092490.1"/>
    <property type="molecule type" value="Genomic_DNA"/>
</dbReference>
<organism evidence="8 9">
    <name type="scientific">Littorina saxatilis</name>
    <dbReference type="NCBI Taxonomy" id="31220"/>
    <lineage>
        <taxon>Eukaryota</taxon>
        <taxon>Metazoa</taxon>
        <taxon>Spiralia</taxon>
        <taxon>Lophotrochozoa</taxon>
        <taxon>Mollusca</taxon>
        <taxon>Gastropoda</taxon>
        <taxon>Caenogastropoda</taxon>
        <taxon>Littorinimorpha</taxon>
        <taxon>Littorinoidea</taxon>
        <taxon>Littorinidae</taxon>
        <taxon>Littorina</taxon>
    </lineage>
</organism>
<feature type="transmembrane region" description="Helical" evidence="6">
    <location>
        <begin position="28"/>
        <end position="47"/>
    </location>
</feature>
<dbReference type="AlphaFoldDB" id="A0AAN9ASK8"/>
<evidence type="ECO:0000256" key="4">
    <source>
        <dbReference type="ARBA" id="ARBA00023128"/>
    </source>
</evidence>
<dbReference type="PANTHER" id="PTHR12297:SF3">
    <property type="entry name" value="HIG1 DOMAIN FAMILY MEMBER 1A"/>
    <property type="match status" value="1"/>
</dbReference>
<dbReference type="PANTHER" id="PTHR12297">
    <property type="entry name" value="HYPOXIA-INDUCBILE GENE 1 HIG1 -RELATED"/>
    <property type="match status" value="1"/>
</dbReference>